<dbReference type="InterPro" id="IPR011009">
    <property type="entry name" value="Kinase-like_dom_sf"/>
</dbReference>
<evidence type="ECO:0000313" key="8">
    <source>
        <dbReference type="EMBL" id="GAA2692229.1"/>
    </source>
</evidence>
<dbReference type="InterPro" id="IPR000719">
    <property type="entry name" value="Prot_kinase_dom"/>
</dbReference>
<evidence type="ECO:0000313" key="9">
    <source>
        <dbReference type="Proteomes" id="UP001500994"/>
    </source>
</evidence>
<name>A0ABN3T4I8_9ACTN</name>
<dbReference type="EMBL" id="BAAARK010000060">
    <property type="protein sequence ID" value="GAA2692229.1"/>
    <property type="molecule type" value="Genomic_DNA"/>
</dbReference>
<feature type="compositionally biased region" description="Basic and acidic residues" evidence="6">
    <location>
        <begin position="386"/>
        <end position="411"/>
    </location>
</feature>
<dbReference type="PANTHER" id="PTHR43289">
    <property type="entry name" value="MITOGEN-ACTIVATED PROTEIN KINASE KINASE KINASE 20-RELATED"/>
    <property type="match status" value="1"/>
</dbReference>
<accession>A0ABN3T4I8</accession>
<reference evidence="8 9" key="1">
    <citation type="journal article" date="2019" name="Int. J. Syst. Evol. Microbiol.">
        <title>The Global Catalogue of Microorganisms (GCM) 10K type strain sequencing project: providing services to taxonomists for standard genome sequencing and annotation.</title>
        <authorList>
            <consortium name="The Broad Institute Genomics Platform"/>
            <consortium name="The Broad Institute Genome Sequencing Center for Infectious Disease"/>
            <person name="Wu L."/>
            <person name="Ma J."/>
        </authorList>
    </citation>
    <scope>NUCLEOTIDE SEQUENCE [LARGE SCALE GENOMIC DNA]</scope>
    <source>
        <strain evidence="8 9">JCM 16374</strain>
    </source>
</reference>
<feature type="binding site" evidence="5">
    <location>
        <position position="42"/>
    </location>
    <ligand>
        <name>ATP</name>
        <dbReference type="ChEBI" id="CHEBI:30616"/>
    </ligand>
</feature>
<dbReference type="Gene3D" id="3.30.200.20">
    <property type="entry name" value="Phosphorylase Kinase, domain 1"/>
    <property type="match status" value="1"/>
</dbReference>
<evidence type="ECO:0000256" key="2">
    <source>
        <dbReference type="ARBA" id="ARBA00022741"/>
    </source>
</evidence>
<dbReference type="RefSeq" id="WP_344584641.1">
    <property type="nucleotide sequence ID" value="NZ_BAAARK010000060.1"/>
</dbReference>
<organism evidence="8 9">
    <name type="scientific">Streptomyces lunalinharesii</name>
    <dbReference type="NCBI Taxonomy" id="333384"/>
    <lineage>
        <taxon>Bacteria</taxon>
        <taxon>Bacillati</taxon>
        <taxon>Actinomycetota</taxon>
        <taxon>Actinomycetes</taxon>
        <taxon>Kitasatosporales</taxon>
        <taxon>Streptomycetaceae</taxon>
        <taxon>Streptomyces</taxon>
    </lineage>
</organism>
<proteinExistence type="predicted"/>
<sequence>MSTARPQPAQAGPYVLLTELGRGGMGRVLLGVAPDGRPAAVKLVHARHAADDGFRTRFRREVAASRKVSGAYTAAVLDADADAELPWLASVFVAGPSLGAAVEGAGALPADALHRLAVGLATALDEIHRVGLVHRDLKPENVLLAEDGVRVIDFGIARAAESADATELTGTGWVVGSPPFMSPEQAQSRELTGASDVFSLGTVLVLAATGRSPFAGPSTLQTLYNVVHTEPDLSGLPQALHPLVTRCLAKDPADRPAPAELLALLGPVAPTDRPWPPAVHRMVDVQRARIAGLLDGDPERTALLPDTGPVAPRTAVLTAHDAPAAPPRRRRTAAWVAAAGVLAVAVGTGGYLLLNGGGSAGVPDKYVTMPVCSEVAAKLPLHTERRKDKDRYQEQGDGAKTECSWFDRDQPQADGWNYTPSADVSWELMRTRSDGSGTERQQQDFADGAKSEFPETGLGFGDEAYWTTGAPGTARPSCQLNVRDGNLVVRAYLSRARHPACEAEARNLARTALAAMPPRAS</sequence>
<comment type="caution">
    <text evidence="8">The sequence shown here is derived from an EMBL/GenBank/DDBJ whole genome shotgun (WGS) entry which is preliminary data.</text>
</comment>
<keyword evidence="2 5" id="KW-0547">Nucleotide-binding</keyword>
<dbReference type="Gene3D" id="1.10.510.10">
    <property type="entry name" value="Transferase(Phosphotransferase) domain 1"/>
    <property type="match status" value="1"/>
</dbReference>
<dbReference type="CDD" id="cd14014">
    <property type="entry name" value="STKc_PknB_like"/>
    <property type="match status" value="1"/>
</dbReference>
<dbReference type="Pfam" id="PF00069">
    <property type="entry name" value="Pkinase"/>
    <property type="match status" value="1"/>
</dbReference>
<keyword evidence="3" id="KW-0418">Kinase</keyword>
<dbReference type="PROSITE" id="PS00107">
    <property type="entry name" value="PROTEIN_KINASE_ATP"/>
    <property type="match status" value="1"/>
</dbReference>
<dbReference type="PROSITE" id="PS00108">
    <property type="entry name" value="PROTEIN_KINASE_ST"/>
    <property type="match status" value="1"/>
</dbReference>
<keyword evidence="9" id="KW-1185">Reference proteome</keyword>
<evidence type="ECO:0000256" key="1">
    <source>
        <dbReference type="ARBA" id="ARBA00022679"/>
    </source>
</evidence>
<dbReference type="InterPro" id="IPR017441">
    <property type="entry name" value="Protein_kinase_ATP_BS"/>
</dbReference>
<evidence type="ECO:0000259" key="7">
    <source>
        <dbReference type="PROSITE" id="PS50011"/>
    </source>
</evidence>
<dbReference type="Proteomes" id="UP001500994">
    <property type="component" value="Unassembled WGS sequence"/>
</dbReference>
<feature type="compositionally biased region" description="Polar residues" evidence="6">
    <location>
        <begin position="434"/>
        <end position="444"/>
    </location>
</feature>
<evidence type="ECO:0000256" key="5">
    <source>
        <dbReference type="PROSITE-ProRule" id="PRU10141"/>
    </source>
</evidence>
<keyword evidence="4 5" id="KW-0067">ATP-binding</keyword>
<protein>
    <recommendedName>
        <fullName evidence="7">Protein kinase domain-containing protein</fullName>
    </recommendedName>
</protein>
<dbReference type="PANTHER" id="PTHR43289:SF34">
    <property type="entry name" value="SERINE_THREONINE-PROTEIN KINASE YBDM-RELATED"/>
    <property type="match status" value="1"/>
</dbReference>
<dbReference type="PROSITE" id="PS50011">
    <property type="entry name" value="PROTEIN_KINASE_DOM"/>
    <property type="match status" value="1"/>
</dbReference>
<feature type="region of interest" description="Disordered" evidence="6">
    <location>
        <begin position="386"/>
        <end position="420"/>
    </location>
</feature>
<dbReference type="SMART" id="SM00220">
    <property type="entry name" value="S_TKc"/>
    <property type="match status" value="1"/>
</dbReference>
<evidence type="ECO:0000256" key="4">
    <source>
        <dbReference type="ARBA" id="ARBA00022840"/>
    </source>
</evidence>
<evidence type="ECO:0000256" key="6">
    <source>
        <dbReference type="SAM" id="MobiDB-lite"/>
    </source>
</evidence>
<dbReference type="InterPro" id="IPR008271">
    <property type="entry name" value="Ser/Thr_kinase_AS"/>
</dbReference>
<gene>
    <name evidence="8" type="ORF">GCM10009864_78510</name>
</gene>
<dbReference type="SUPFAM" id="SSF56112">
    <property type="entry name" value="Protein kinase-like (PK-like)"/>
    <property type="match status" value="1"/>
</dbReference>
<feature type="region of interest" description="Disordered" evidence="6">
    <location>
        <begin position="432"/>
        <end position="455"/>
    </location>
</feature>
<keyword evidence="1" id="KW-0808">Transferase</keyword>
<feature type="domain" description="Protein kinase" evidence="7">
    <location>
        <begin position="14"/>
        <end position="276"/>
    </location>
</feature>
<evidence type="ECO:0000256" key="3">
    <source>
        <dbReference type="ARBA" id="ARBA00022777"/>
    </source>
</evidence>